<evidence type="ECO:0000259" key="2">
    <source>
        <dbReference type="Pfam" id="PF22665"/>
    </source>
</evidence>
<dbReference type="Proteomes" id="UP001321018">
    <property type="component" value="Unassembled WGS sequence"/>
</dbReference>
<comment type="caution">
    <text evidence="3">The sequence shown here is derived from an EMBL/GenBank/DDBJ whole genome shotgun (WGS) entry which is preliminary data.</text>
</comment>
<proteinExistence type="predicted"/>
<accession>A0AAP3E414</accession>
<dbReference type="Gene3D" id="3.40.50.10770">
    <property type="entry name" value="Hypothetical protein VC1899 like domain (Restriction endonuclease-like)"/>
    <property type="match status" value="1"/>
</dbReference>
<feature type="domain" description="HFX-2341-like N-terminal" evidence="1">
    <location>
        <begin position="9"/>
        <end position="127"/>
    </location>
</feature>
<protein>
    <submittedName>
        <fullName evidence="3">DUF6293 family protein</fullName>
    </submittedName>
</protein>
<name>A0AAP3E414_9EURY</name>
<dbReference type="Pfam" id="PF19810">
    <property type="entry name" value="HFX_2341_N"/>
    <property type="match status" value="1"/>
</dbReference>
<organism evidence="3 4">
    <name type="scientific">Natronoglomus mannanivorans</name>
    <dbReference type="NCBI Taxonomy" id="2979990"/>
    <lineage>
        <taxon>Archaea</taxon>
        <taxon>Methanobacteriati</taxon>
        <taxon>Methanobacteriota</taxon>
        <taxon>Stenosarchaea group</taxon>
        <taxon>Halobacteria</taxon>
        <taxon>Halobacteriales</taxon>
        <taxon>Natrialbaceae</taxon>
        <taxon>Natronoglomus</taxon>
    </lineage>
</organism>
<evidence type="ECO:0000313" key="4">
    <source>
        <dbReference type="Proteomes" id="UP001321018"/>
    </source>
</evidence>
<reference evidence="3" key="1">
    <citation type="submission" date="2022-09" db="EMBL/GenBank/DDBJ databases">
        <title>Enrichment on poylsaccharides allowed isolation of novel metabolic and taxonomic groups of Haloarchaea.</title>
        <authorList>
            <person name="Sorokin D.Y."/>
            <person name="Elcheninov A.G."/>
            <person name="Khizhniak T.V."/>
            <person name="Kolganova T.V."/>
            <person name="Kublanov I.V."/>
        </authorList>
    </citation>
    <scope>NUCLEOTIDE SEQUENCE</scope>
    <source>
        <strain evidence="3">AArc-xg1-1</strain>
    </source>
</reference>
<gene>
    <name evidence="3" type="ORF">OB960_19800</name>
</gene>
<dbReference type="EMBL" id="JAOPKA010000017">
    <property type="protein sequence ID" value="MCU4743632.1"/>
    <property type="molecule type" value="Genomic_DNA"/>
</dbReference>
<dbReference type="InterPro" id="IPR046260">
    <property type="entry name" value="HFX_2341-like_N"/>
</dbReference>
<evidence type="ECO:0000259" key="1">
    <source>
        <dbReference type="Pfam" id="PF19810"/>
    </source>
</evidence>
<dbReference type="AlphaFoldDB" id="A0AAP3E414"/>
<dbReference type="Pfam" id="PF22665">
    <property type="entry name" value="WHD_DUF6293"/>
    <property type="match status" value="1"/>
</dbReference>
<evidence type="ECO:0000313" key="3">
    <source>
        <dbReference type="EMBL" id="MCU4743632.1"/>
    </source>
</evidence>
<feature type="domain" description="DUF6293" evidence="2">
    <location>
        <begin position="143"/>
        <end position="239"/>
    </location>
</feature>
<dbReference type="RefSeq" id="WP_338005449.1">
    <property type="nucleotide sequence ID" value="NZ_JAOPKA010000017.1"/>
</dbReference>
<sequence>MERMAVPDRVHVMPVGYENDRLVLPAIELGADRVVLLEPDAGDAGEYAETVRDRLTEAEIAHETVPCDVFDLYESIGTIAELVTAFDEADEEVFVNVASGSKVTAIAGAIACMATDATAYYVRAERYGEDADSVSEGVEAIYELPAYPIERPTREHVAVLAHVAEHEPVTKKRLIAFAEDETLPFIADYEGAGEKGKYRLLERHVVDPLSERGYVAVEDVGRTKRLSVTDSGRNTLRAFSYVLDGD</sequence>
<dbReference type="InterPro" id="IPR054162">
    <property type="entry name" value="DUF6293_C"/>
</dbReference>